<evidence type="ECO:0000256" key="1">
    <source>
        <dbReference type="SAM" id="Phobius"/>
    </source>
</evidence>
<keyword evidence="1" id="KW-0812">Transmembrane</keyword>
<dbReference type="Pfam" id="PF02464">
    <property type="entry name" value="CinA"/>
    <property type="match status" value="1"/>
</dbReference>
<evidence type="ECO:0000313" key="4">
    <source>
        <dbReference type="Proteomes" id="UP000265619"/>
    </source>
</evidence>
<reference evidence="3 4" key="1">
    <citation type="submission" date="2018-09" db="EMBL/GenBank/DDBJ databases">
        <title>Acidovorax cavernicola nov. sp. isolated from Gruta de las Maravillas (Aracena, Spain).</title>
        <authorList>
            <person name="Jurado V."/>
            <person name="Gutierrez-Patricio S."/>
            <person name="Gonzalez-Pimentel J.L."/>
            <person name="Miller A.Z."/>
            <person name="Laiz L."/>
            <person name="Saiz-Jimenez C."/>
        </authorList>
    </citation>
    <scope>NUCLEOTIDE SEQUENCE [LARGE SCALE GENOMIC DNA]</scope>
    <source>
        <strain evidence="3 4">1011MAR4D40.2</strain>
    </source>
</reference>
<gene>
    <name evidence="3" type="ORF">D3H34_09620</name>
</gene>
<dbReference type="AlphaFoldDB" id="A0A9X8GVS0"/>
<dbReference type="InterPro" id="IPR036653">
    <property type="entry name" value="CinA-like_C"/>
</dbReference>
<evidence type="ECO:0000313" key="3">
    <source>
        <dbReference type="EMBL" id="RIX82016.1"/>
    </source>
</evidence>
<keyword evidence="1" id="KW-1133">Transmembrane helix</keyword>
<dbReference type="EMBL" id="QXMN01000008">
    <property type="protein sequence ID" value="RIX82016.1"/>
    <property type="molecule type" value="Genomic_DNA"/>
</dbReference>
<dbReference type="SUPFAM" id="SSF142433">
    <property type="entry name" value="CinA-like"/>
    <property type="match status" value="1"/>
</dbReference>
<accession>A0A9X8GVS0</accession>
<sequence length="180" mass="18697">MLPPDLTDLTQLEPLSVLAARVGATLRERRQTVAVAESSAGGLVSAALLAVPGASAYFLGGAVIYSRRAGKALLGLTPEDMGDMRGETEPYARFISGRIRDAHRAKWGICESGAAGPSGSPYGDAPGHVCIAVTGADGLVVSRTIETGATDRPWNMDVFARLLLKLFEETLQASGNGGEA</sequence>
<feature type="transmembrane region" description="Helical" evidence="1">
    <location>
        <begin position="43"/>
        <end position="65"/>
    </location>
</feature>
<proteinExistence type="predicted"/>
<dbReference type="OrthoDB" id="1253990at2"/>
<keyword evidence="1" id="KW-0472">Membrane</keyword>
<dbReference type="Proteomes" id="UP000265619">
    <property type="component" value="Unassembled WGS sequence"/>
</dbReference>
<dbReference type="InterPro" id="IPR008136">
    <property type="entry name" value="CinA_C"/>
</dbReference>
<organism evidence="3 4">
    <name type="scientific">Acidovorax cavernicola</name>
    <dbReference type="NCBI Taxonomy" id="1675792"/>
    <lineage>
        <taxon>Bacteria</taxon>
        <taxon>Pseudomonadati</taxon>
        <taxon>Pseudomonadota</taxon>
        <taxon>Betaproteobacteria</taxon>
        <taxon>Burkholderiales</taxon>
        <taxon>Comamonadaceae</taxon>
        <taxon>Acidovorax</taxon>
    </lineage>
</organism>
<evidence type="ECO:0000259" key="2">
    <source>
        <dbReference type="Pfam" id="PF02464"/>
    </source>
</evidence>
<feature type="domain" description="CinA C-terminal" evidence="2">
    <location>
        <begin position="18"/>
        <end position="170"/>
    </location>
</feature>
<protein>
    <submittedName>
        <fullName evidence="3">CinA family protein</fullName>
    </submittedName>
</protein>
<name>A0A9X8GVS0_9BURK</name>
<keyword evidence="4" id="KW-1185">Reference proteome</keyword>
<dbReference type="RefSeq" id="WP_119553225.1">
    <property type="nucleotide sequence ID" value="NZ_QXMN01000008.1"/>
</dbReference>
<dbReference type="Gene3D" id="3.90.950.20">
    <property type="entry name" value="CinA-like"/>
    <property type="match status" value="1"/>
</dbReference>
<comment type="caution">
    <text evidence="3">The sequence shown here is derived from an EMBL/GenBank/DDBJ whole genome shotgun (WGS) entry which is preliminary data.</text>
</comment>